<evidence type="ECO:0000313" key="4">
    <source>
        <dbReference type="Proteomes" id="UP000637720"/>
    </source>
</evidence>
<keyword evidence="4" id="KW-1185">Reference proteome</keyword>
<keyword evidence="2" id="KW-0472">Membrane</keyword>
<keyword evidence="2" id="KW-1133">Transmembrane helix</keyword>
<dbReference type="AlphaFoldDB" id="A0A8J3BAS4"/>
<organism evidence="3 4">
    <name type="scientific">Calditerricola satsumensis</name>
    <dbReference type="NCBI Taxonomy" id="373054"/>
    <lineage>
        <taxon>Bacteria</taxon>
        <taxon>Bacillati</taxon>
        <taxon>Bacillota</taxon>
        <taxon>Bacilli</taxon>
        <taxon>Bacillales</taxon>
        <taxon>Bacillaceae</taxon>
        <taxon>Calditerricola</taxon>
    </lineage>
</organism>
<keyword evidence="2" id="KW-0812">Transmembrane</keyword>
<evidence type="ECO:0000256" key="1">
    <source>
        <dbReference type="ARBA" id="ARBA00005721"/>
    </source>
</evidence>
<protein>
    <recommendedName>
        <fullName evidence="5">Alkaline shock response membrane anchor protein AmaP</fullName>
    </recommendedName>
</protein>
<name>A0A8J3BAS4_9BACI</name>
<feature type="transmembrane region" description="Helical" evidence="2">
    <location>
        <begin position="12"/>
        <end position="31"/>
    </location>
</feature>
<reference evidence="3" key="2">
    <citation type="submission" date="2020-09" db="EMBL/GenBank/DDBJ databases">
        <authorList>
            <person name="Sun Q."/>
            <person name="Ohkuma M."/>
        </authorList>
    </citation>
    <scope>NUCLEOTIDE SEQUENCE</scope>
    <source>
        <strain evidence="3">JCM 14719</strain>
    </source>
</reference>
<dbReference type="Pfam" id="PF03780">
    <property type="entry name" value="Asp23"/>
    <property type="match status" value="1"/>
</dbReference>
<evidence type="ECO:0008006" key="5">
    <source>
        <dbReference type="Google" id="ProtNLM"/>
    </source>
</evidence>
<feature type="transmembrane region" description="Helical" evidence="2">
    <location>
        <begin position="51"/>
        <end position="71"/>
    </location>
</feature>
<dbReference type="NCBIfam" id="NF033218">
    <property type="entry name" value="anchor_AmaP"/>
    <property type="match status" value="1"/>
</dbReference>
<evidence type="ECO:0000313" key="3">
    <source>
        <dbReference type="EMBL" id="GGK01449.1"/>
    </source>
</evidence>
<dbReference type="Proteomes" id="UP000637720">
    <property type="component" value="Unassembled WGS sequence"/>
</dbReference>
<dbReference type="InterPro" id="IPR005531">
    <property type="entry name" value="Asp23"/>
</dbReference>
<comment type="caution">
    <text evidence="3">The sequence shown here is derived from an EMBL/GenBank/DDBJ whole genome shotgun (WGS) entry which is preliminary data.</text>
</comment>
<evidence type="ECO:0000256" key="2">
    <source>
        <dbReference type="SAM" id="Phobius"/>
    </source>
</evidence>
<dbReference type="EMBL" id="BMOF01000026">
    <property type="protein sequence ID" value="GGK01449.1"/>
    <property type="molecule type" value="Genomic_DNA"/>
</dbReference>
<proteinExistence type="inferred from homology"/>
<gene>
    <name evidence="3" type="ORF">GCM10007043_14380</name>
</gene>
<comment type="similarity">
    <text evidence="1">Belongs to the asp23 family.</text>
</comment>
<sequence>MVRGVDRFLLGLFSLAVAVLSLLVFALAMWLHPIVFQRLVPWADGDATRAVLGAAMLLLFLASARFLYLAFRRAAPPLTVDQRTPFGDVRIAVDALESLAAAAARRIRGVRELEARVRPSESGTRIALRVSVDGEAPIPDLTQALQAAVKEHVERIAGVTVQDVTVHVAGVAASRVGRVE</sequence>
<reference evidence="3" key="1">
    <citation type="journal article" date="2014" name="Int. J. Syst. Evol. Microbiol.">
        <title>Complete genome sequence of Corynebacterium casei LMG S-19264T (=DSM 44701T), isolated from a smear-ripened cheese.</title>
        <authorList>
            <consortium name="US DOE Joint Genome Institute (JGI-PGF)"/>
            <person name="Walter F."/>
            <person name="Albersmeier A."/>
            <person name="Kalinowski J."/>
            <person name="Ruckert C."/>
        </authorList>
    </citation>
    <scope>NUCLEOTIDE SEQUENCE</scope>
    <source>
        <strain evidence="3">JCM 14719</strain>
    </source>
</reference>
<accession>A0A8J3BAS4</accession>